<dbReference type="CDD" id="cd07010">
    <property type="entry name" value="cupin_PMI_type_I_N_bac"/>
    <property type="match status" value="1"/>
</dbReference>
<dbReference type="InterPro" id="IPR051804">
    <property type="entry name" value="Carb_Metab_Reg_Kinase/Isom"/>
</dbReference>
<dbReference type="Proteomes" id="UP000294817">
    <property type="component" value="Unassembled WGS sequence"/>
</dbReference>
<dbReference type="PANTHER" id="PTHR42742:SF3">
    <property type="entry name" value="FRUCTOKINASE"/>
    <property type="match status" value="1"/>
</dbReference>
<feature type="domain" description="Phosphomannose isomerase type I catalytic" evidence="3">
    <location>
        <begin position="13"/>
        <end position="99"/>
    </location>
</feature>
<sequence>MQISEPLVSKPVFSEKIWGSNELNRIFNYEKNQTIGEVWLYSPLDGYETVLYGRNSQREYGKASELFPKFPLLLKLIATSSWLSIQLHPDDTMAKQLENEPWGKSEAWYFLKDNGQIKVSNNNKYILQAFENNRWDEVLESYEMNKFDSIFIPAGTVHTLGPNSFLLEIQQSSDLTYRLYDWGRPREIHVDKSKKVLNNIHTSYSISRKTEGLCTKYFSFSRFANQNKKGLGVYVNLKSYETIVLPEEVNYNFQGEFVEFKLNEIGWKSLL</sequence>
<keyword evidence="4" id="KW-0413">Isomerase</keyword>
<dbReference type="GO" id="GO:0004476">
    <property type="term" value="F:mannose-6-phosphate isomerase activity"/>
    <property type="evidence" value="ECO:0007669"/>
    <property type="project" value="InterPro"/>
</dbReference>
<dbReference type="RefSeq" id="WP_103876288.1">
    <property type="nucleotide sequence ID" value="NZ_SODZ01000012.1"/>
</dbReference>
<gene>
    <name evidence="4" type="ORF">C8D74_11244</name>
</gene>
<keyword evidence="1" id="KW-0479">Metal-binding</keyword>
<evidence type="ECO:0000256" key="2">
    <source>
        <dbReference type="ARBA" id="ARBA00022833"/>
    </source>
</evidence>
<evidence type="ECO:0000313" key="5">
    <source>
        <dbReference type="Proteomes" id="UP000294817"/>
    </source>
</evidence>
<dbReference type="Pfam" id="PF20511">
    <property type="entry name" value="PMI_typeI_cat"/>
    <property type="match status" value="1"/>
</dbReference>
<keyword evidence="2" id="KW-0862">Zinc</keyword>
<protein>
    <submittedName>
        <fullName evidence="4">Mannose-6-phosphate isomerase type 1</fullName>
    </submittedName>
</protein>
<dbReference type="InterPro" id="IPR014710">
    <property type="entry name" value="RmlC-like_jellyroll"/>
</dbReference>
<dbReference type="Gene3D" id="2.60.120.10">
    <property type="entry name" value="Jelly Rolls"/>
    <property type="match status" value="1"/>
</dbReference>
<evidence type="ECO:0000256" key="1">
    <source>
        <dbReference type="ARBA" id="ARBA00022723"/>
    </source>
</evidence>
<proteinExistence type="predicted"/>
<keyword evidence="5" id="KW-1185">Reference proteome</keyword>
<evidence type="ECO:0000313" key="4">
    <source>
        <dbReference type="EMBL" id="TDX13205.1"/>
    </source>
</evidence>
<dbReference type="SUPFAM" id="SSF51182">
    <property type="entry name" value="RmlC-like cupins"/>
    <property type="match status" value="1"/>
</dbReference>
<dbReference type="InterPro" id="IPR011051">
    <property type="entry name" value="RmlC_Cupin_sf"/>
</dbReference>
<dbReference type="EMBL" id="SODZ01000012">
    <property type="protein sequence ID" value="TDX13205.1"/>
    <property type="molecule type" value="Genomic_DNA"/>
</dbReference>
<dbReference type="GO" id="GO:0008270">
    <property type="term" value="F:zinc ion binding"/>
    <property type="evidence" value="ECO:0007669"/>
    <property type="project" value="InterPro"/>
</dbReference>
<organism evidence="4 5">
    <name type="scientific">Petrotoga sibirica</name>
    <dbReference type="NCBI Taxonomy" id="156202"/>
    <lineage>
        <taxon>Bacteria</taxon>
        <taxon>Thermotogati</taxon>
        <taxon>Thermotogota</taxon>
        <taxon>Thermotogae</taxon>
        <taxon>Petrotogales</taxon>
        <taxon>Petrotogaceae</taxon>
        <taxon>Petrotoga</taxon>
    </lineage>
</organism>
<dbReference type="AlphaFoldDB" id="A0A4R8ERE6"/>
<dbReference type="PANTHER" id="PTHR42742">
    <property type="entry name" value="TRANSCRIPTIONAL REPRESSOR MPRA"/>
    <property type="match status" value="1"/>
</dbReference>
<accession>A0A4R8ERE6</accession>
<dbReference type="InterPro" id="IPR046457">
    <property type="entry name" value="PMI_typeI_cat"/>
</dbReference>
<reference evidence="4 5" key="1">
    <citation type="submission" date="2019-03" db="EMBL/GenBank/DDBJ databases">
        <title>Genomic Encyclopedia of Type Strains, Phase IV (KMG-IV): sequencing the most valuable type-strain genomes for metagenomic binning, comparative biology and taxonomic classification.</title>
        <authorList>
            <person name="Goeker M."/>
        </authorList>
    </citation>
    <scope>NUCLEOTIDE SEQUENCE [LARGE SCALE GENOMIC DNA]</scope>
    <source>
        <strain evidence="4 5">DSM 13575</strain>
    </source>
</reference>
<name>A0A4R8ERE6_9BACT</name>
<comment type="caution">
    <text evidence="4">The sequence shown here is derived from an EMBL/GenBank/DDBJ whole genome shotgun (WGS) entry which is preliminary data.</text>
</comment>
<evidence type="ECO:0000259" key="3">
    <source>
        <dbReference type="Pfam" id="PF20511"/>
    </source>
</evidence>